<proteinExistence type="predicted"/>
<accession>A0A1B2DKU0</accession>
<name>A0A1B2DKU0_9BACL</name>
<protein>
    <recommendedName>
        <fullName evidence="1">DUF4261 domain-containing protein</fullName>
    </recommendedName>
</protein>
<evidence type="ECO:0000313" key="2">
    <source>
        <dbReference type="EMBL" id="ANY68306.1"/>
    </source>
</evidence>
<dbReference type="Pfam" id="PF14080">
    <property type="entry name" value="DUF4261"/>
    <property type="match status" value="1"/>
</dbReference>
<sequence>MAQNFGNIAYYLFENGDVINDGETVGGTEDIRWRCEHQYALAAPRRVVLDLDPGEPYYAGMQGGSNGRKD</sequence>
<gene>
    <name evidence="2" type="ORF">BBD42_18860</name>
</gene>
<dbReference type="InterPro" id="IPR025357">
    <property type="entry name" value="DUF4261"/>
</dbReference>
<reference evidence="2" key="1">
    <citation type="submission" date="2016-08" db="EMBL/GenBank/DDBJ databases">
        <title>Complete Genome Seqeunce of Paenibacillus sp. BIHB 4019 from tea rhizoplane.</title>
        <authorList>
            <person name="Thakur R."/>
            <person name="Swarnkar M.K."/>
            <person name="Gulati A."/>
        </authorList>
    </citation>
    <scope>NUCLEOTIDE SEQUENCE [LARGE SCALE GENOMIC DNA]</scope>
    <source>
        <strain evidence="2">BIHB4019</strain>
    </source>
</reference>
<evidence type="ECO:0000259" key="1">
    <source>
        <dbReference type="Pfam" id="PF14080"/>
    </source>
</evidence>
<feature type="domain" description="DUF4261" evidence="1">
    <location>
        <begin position="6"/>
        <end position="51"/>
    </location>
</feature>
<dbReference type="EMBL" id="CP016808">
    <property type="protein sequence ID" value="ANY68306.1"/>
    <property type="molecule type" value="Genomic_DNA"/>
</dbReference>
<dbReference type="AlphaFoldDB" id="A0A1B2DKU0"/>
<organism evidence="2">
    <name type="scientific">Paenibacillus sp. BIHB 4019</name>
    <dbReference type="NCBI Taxonomy" id="1870819"/>
    <lineage>
        <taxon>Bacteria</taxon>
        <taxon>Bacillati</taxon>
        <taxon>Bacillota</taxon>
        <taxon>Bacilli</taxon>
        <taxon>Bacillales</taxon>
        <taxon>Paenibacillaceae</taxon>
        <taxon>Paenibacillus</taxon>
    </lineage>
</organism>
<dbReference type="RefSeq" id="WP_099519444.1">
    <property type="nucleotide sequence ID" value="NZ_CP016808.1"/>
</dbReference>